<dbReference type="InterPro" id="IPR025709">
    <property type="entry name" value="Leu_tRNA-synth_edit"/>
</dbReference>
<dbReference type="PATRIC" id="fig|1094492.3.peg.1372"/>
<dbReference type="FunFam" id="3.40.50.620:FF:000003">
    <property type="entry name" value="Leucine--tRNA ligase"/>
    <property type="match status" value="1"/>
</dbReference>
<dbReference type="Proteomes" id="UP000014026">
    <property type="component" value="Unassembled WGS sequence"/>
</dbReference>
<comment type="similarity">
    <text evidence="1 9 10">Belongs to the class-I aminoacyl-tRNA synthetase family.</text>
</comment>
<dbReference type="InterPro" id="IPR015413">
    <property type="entry name" value="Methionyl/Leucyl_tRNA_Synth"/>
</dbReference>
<evidence type="ECO:0000256" key="10">
    <source>
        <dbReference type="RuleBase" id="RU363035"/>
    </source>
</evidence>
<dbReference type="InterPro" id="IPR013155">
    <property type="entry name" value="M/V/L/I-tRNA-synth_anticd-bd"/>
</dbReference>
<evidence type="ECO:0000313" key="15">
    <source>
        <dbReference type="EMBL" id="ENN90058.1"/>
    </source>
</evidence>
<dbReference type="SUPFAM" id="SSF50677">
    <property type="entry name" value="ValRS/IleRS/LeuRS editing domain"/>
    <property type="match status" value="1"/>
</dbReference>
<dbReference type="GO" id="GO:0005829">
    <property type="term" value="C:cytosol"/>
    <property type="evidence" value="ECO:0007669"/>
    <property type="project" value="TreeGrafter"/>
</dbReference>
<evidence type="ECO:0000259" key="11">
    <source>
        <dbReference type="Pfam" id="PF00133"/>
    </source>
</evidence>
<dbReference type="SUPFAM" id="SSF52374">
    <property type="entry name" value="Nucleotidylyl transferase"/>
    <property type="match status" value="1"/>
</dbReference>
<evidence type="ECO:0000313" key="16">
    <source>
        <dbReference type="Proteomes" id="UP000014026"/>
    </source>
</evidence>
<evidence type="ECO:0000256" key="2">
    <source>
        <dbReference type="ARBA" id="ARBA00022490"/>
    </source>
</evidence>
<dbReference type="CDD" id="cd07958">
    <property type="entry name" value="Anticodon_Ia_Leu_BEm"/>
    <property type="match status" value="1"/>
</dbReference>
<keyword evidence="6 9" id="KW-0648">Protein biosynthesis</keyword>
<reference evidence="15 16" key="1">
    <citation type="journal article" date="2013" name="PLoS Genet.">
        <title>A gene transfer agent and a dynamic repertoire of secretion systems hold the keys to the explosive radiation of the emerging pathogen Bartonella.</title>
        <authorList>
            <person name="Guy L."/>
            <person name="Nystedt B."/>
            <person name="Toft C."/>
            <person name="Zaremba-Niedzwiedzka K."/>
            <person name="Berglund E.C."/>
            <person name="Granberg F."/>
            <person name="Naslund K."/>
            <person name="Eriksson A.S."/>
            <person name="Andersson S.G."/>
        </authorList>
    </citation>
    <scope>NUCLEOTIDE SEQUENCE [LARGE SCALE GENOMIC DNA]</scope>
    <source>
        <strain evidence="16">m02</strain>
    </source>
</reference>
<dbReference type="InterPro" id="IPR009080">
    <property type="entry name" value="tRNAsynth_Ia_anticodon-bd"/>
</dbReference>
<evidence type="ECO:0000259" key="12">
    <source>
        <dbReference type="Pfam" id="PF08264"/>
    </source>
</evidence>
<dbReference type="FunFam" id="1.10.730.10:FF:000002">
    <property type="entry name" value="Leucine--tRNA ligase"/>
    <property type="match status" value="1"/>
</dbReference>
<feature type="domain" description="Aminoacyl-tRNA synthetase class Ia" evidence="11">
    <location>
        <begin position="435"/>
        <end position="591"/>
    </location>
</feature>
<keyword evidence="4 9" id="KW-0547">Nucleotide-binding</keyword>
<feature type="domain" description="Methionyl/Valyl/Leucyl/Isoleucyl-tRNA synthetase anticodon-binding" evidence="12">
    <location>
        <begin position="716"/>
        <end position="831"/>
    </location>
</feature>
<dbReference type="Gene3D" id="3.40.50.620">
    <property type="entry name" value="HUPs"/>
    <property type="match status" value="2"/>
</dbReference>
<dbReference type="SUPFAM" id="SSF47323">
    <property type="entry name" value="Anticodon-binding domain of a subclass of class I aminoacyl-tRNA synthetases"/>
    <property type="match status" value="1"/>
</dbReference>
<dbReference type="Gene3D" id="1.10.730.10">
    <property type="entry name" value="Isoleucyl-tRNA Synthetase, Domain 1"/>
    <property type="match status" value="2"/>
</dbReference>
<keyword evidence="7 9" id="KW-0030">Aminoacyl-tRNA synthetase</keyword>
<dbReference type="HOGENOM" id="CLU_004427_0_0_5"/>
<dbReference type="InterPro" id="IPR009008">
    <property type="entry name" value="Val/Leu/Ile-tRNA-synth_edit"/>
</dbReference>
<dbReference type="Pfam" id="PF09334">
    <property type="entry name" value="tRNA-synt_1g"/>
    <property type="match status" value="1"/>
</dbReference>
<dbReference type="GO" id="GO:0006429">
    <property type="term" value="P:leucyl-tRNA aminoacylation"/>
    <property type="evidence" value="ECO:0007669"/>
    <property type="project" value="UniProtKB-UniRule"/>
</dbReference>
<dbReference type="RefSeq" id="WP_010703000.1">
    <property type="nucleotide sequence ID" value="NZ_KB915626.1"/>
</dbReference>
<evidence type="ECO:0000256" key="9">
    <source>
        <dbReference type="HAMAP-Rule" id="MF_00049"/>
    </source>
</evidence>
<dbReference type="EMBL" id="AGWB01000036">
    <property type="protein sequence ID" value="ENN90058.1"/>
    <property type="molecule type" value="Genomic_DNA"/>
</dbReference>
<dbReference type="NCBIfam" id="TIGR00396">
    <property type="entry name" value="leuS_bact"/>
    <property type="match status" value="1"/>
</dbReference>
<feature type="domain" description="Leucyl-tRNA synthetase editing" evidence="14">
    <location>
        <begin position="222"/>
        <end position="417"/>
    </location>
</feature>
<dbReference type="PRINTS" id="PR00985">
    <property type="entry name" value="TRNASYNTHLEU"/>
</dbReference>
<dbReference type="InterPro" id="IPR014729">
    <property type="entry name" value="Rossmann-like_a/b/a_fold"/>
</dbReference>
<proteinExistence type="inferred from homology"/>
<protein>
    <recommendedName>
        <fullName evidence="9">Leucine--tRNA ligase</fullName>
        <ecNumber evidence="9">6.1.1.4</ecNumber>
    </recommendedName>
    <alternativeName>
        <fullName evidence="9">Leucyl-tRNA synthetase</fullName>
        <shortName evidence="9">LeuRS</shortName>
    </alternativeName>
</protein>
<feature type="binding site" evidence="9">
    <location>
        <position position="635"/>
    </location>
    <ligand>
        <name>ATP</name>
        <dbReference type="ChEBI" id="CHEBI:30616"/>
    </ligand>
</feature>
<evidence type="ECO:0000259" key="14">
    <source>
        <dbReference type="Pfam" id="PF13603"/>
    </source>
</evidence>
<evidence type="ECO:0000259" key="13">
    <source>
        <dbReference type="Pfam" id="PF09334"/>
    </source>
</evidence>
<dbReference type="PROSITE" id="PS00178">
    <property type="entry name" value="AA_TRNA_LIGASE_I"/>
    <property type="match status" value="1"/>
</dbReference>
<dbReference type="Pfam" id="PF13603">
    <property type="entry name" value="tRNA-synt_1_2"/>
    <property type="match status" value="1"/>
</dbReference>
<dbReference type="GO" id="GO:0004823">
    <property type="term" value="F:leucine-tRNA ligase activity"/>
    <property type="evidence" value="ECO:0007669"/>
    <property type="project" value="UniProtKB-UniRule"/>
</dbReference>
<dbReference type="Pfam" id="PF00133">
    <property type="entry name" value="tRNA-synt_1"/>
    <property type="match status" value="2"/>
</dbReference>
<sequence>MIIERYNPRAREQQWQAIWDEKKIFQTSNDDEREKYYILEMFPYPSGRIHMGHVRNYTMGDVVARYKRAKGFNILHPMGWDAFGMPAENAAMQNKVHPKVWTYQNIAVMRGQLKQLGLSLDWSREFATCDVEYYHCQQMIFLDFYEKGLIARKVAKVNWDPVDHTVLANEQVVDGRGWRSGALVEQRELTQWFFKISDFSEDLLVGLERLDKWPEKVCIMQKNWIGKSQGLLISWALDKTNVDDDICQAFDEVICYSTRPDTLFGASFLALSVDHPIAQTLAQQDKELAAFIENCRCGSTTTEALETAEKKGFRTKLLAIHPFDAMVRIPIYVANFVFMDYGTGAIFGCPAHDQRDLDFARKYDLPVRAVVLPKDADAKDFMISKTAYSGEGVMINSDFLNGLTVKEAFEEVAKRLEEQTLNGQPQGQRTVQFRLRDWGISRQRYWGCPIPMVHCATCGVVPVARTDLPVVLPDDVTFDKPGNPLARHEKWQEVACPSCGKLAKRETDTMDTFVDSSWYYARFIAPRAKEPTDQQATVQWLPVQQYIGGIEHAILHLLYARFFMRAMKLVGHVSVDEPFEGLFTQGMVVHETYRDEQGWVAPAEVSIVEKDGKRQAYKLADHTHVTIGSIEKMSKSKKNIIDPDDIIASYGADTVRWFMLSDSPPERDVIWTQAGIEGAYRFVQRIWRCVALSASVLKEIEPRTGCQGEALVLSKAAHRTLCAVEDDLEKLAFNRAVARLYELLNTMTPFLNKVEDIDGEIKSALRQAMDFFFVMIAPIMPHLAEECHAAFGGKTLICELSWPVYDPALTVEEFVTLPVQINGKKRGNITLCVTANKEAIEEAVLALECVKAQLAKKPVKKIIIVPQRIINVVI</sequence>
<evidence type="ECO:0000256" key="4">
    <source>
        <dbReference type="ARBA" id="ARBA00022741"/>
    </source>
</evidence>
<dbReference type="InterPro" id="IPR002300">
    <property type="entry name" value="aa-tRNA-synth_Ia"/>
</dbReference>
<dbReference type="HAMAP" id="MF_00049_B">
    <property type="entry name" value="Leu_tRNA_synth_B"/>
    <property type="match status" value="1"/>
</dbReference>
<dbReference type="PANTHER" id="PTHR43740">
    <property type="entry name" value="LEUCYL-TRNA SYNTHETASE"/>
    <property type="match status" value="1"/>
</dbReference>
<evidence type="ECO:0000256" key="8">
    <source>
        <dbReference type="ARBA" id="ARBA00047469"/>
    </source>
</evidence>
<evidence type="ECO:0000256" key="1">
    <source>
        <dbReference type="ARBA" id="ARBA00005594"/>
    </source>
</evidence>
<dbReference type="EC" id="6.1.1.4" evidence="9"/>
<evidence type="ECO:0000256" key="3">
    <source>
        <dbReference type="ARBA" id="ARBA00022598"/>
    </source>
</evidence>
<keyword evidence="5 9" id="KW-0067">ATP-binding</keyword>
<dbReference type="STRING" id="1094492.m02_12590"/>
<feature type="domain" description="Aminoacyl-tRNA synthetase class Ia" evidence="11">
    <location>
        <begin position="599"/>
        <end position="670"/>
    </location>
</feature>
<evidence type="ECO:0000256" key="6">
    <source>
        <dbReference type="ARBA" id="ARBA00022917"/>
    </source>
</evidence>
<feature type="short sequence motif" description="'KMSKS' region" evidence="9">
    <location>
        <begin position="632"/>
        <end position="636"/>
    </location>
</feature>
<comment type="subcellular location">
    <subcellularLocation>
        <location evidence="9">Cytoplasm</location>
    </subcellularLocation>
</comment>
<evidence type="ECO:0000256" key="7">
    <source>
        <dbReference type="ARBA" id="ARBA00023146"/>
    </source>
</evidence>
<gene>
    <name evidence="9 15" type="primary">leuS</name>
    <name evidence="15" type="ORF">m02_12590</name>
</gene>
<keyword evidence="3 9" id="KW-0436">Ligase</keyword>
<name>N6UIJ8_9HYPH</name>
<dbReference type="Pfam" id="PF08264">
    <property type="entry name" value="Anticodon_1"/>
    <property type="match status" value="1"/>
</dbReference>
<comment type="caution">
    <text evidence="15">The sequence shown here is derived from an EMBL/GenBank/DDBJ whole genome shotgun (WGS) entry which is preliminary data.</text>
</comment>
<comment type="catalytic activity">
    <reaction evidence="8 9">
        <text>tRNA(Leu) + L-leucine + ATP = L-leucyl-tRNA(Leu) + AMP + diphosphate</text>
        <dbReference type="Rhea" id="RHEA:11688"/>
        <dbReference type="Rhea" id="RHEA-COMP:9613"/>
        <dbReference type="Rhea" id="RHEA-COMP:9622"/>
        <dbReference type="ChEBI" id="CHEBI:30616"/>
        <dbReference type="ChEBI" id="CHEBI:33019"/>
        <dbReference type="ChEBI" id="CHEBI:57427"/>
        <dbReference type="ChEBI" id="CHEBI:78442"/>
        <dbReference type="ChEBI" id="CHEBI:78494"/>
        <dbReference type="ChEBI" id="CHEBI:456215"/>
        <dbReference type="EC" id="6.1.1.4"/>
    </reaction>
</comment>
<feature type="short sequence motif" description="'HIGH' region" evidence="9">
    <location>
        <begin position="43"/>
        <end position="53"/>
    </location>
</feature>
<dbReference type="CDD" id="cd00812">
    <property type="entry name" value="LeuRS_core"/>
    <property type="match status" value="1"/>
</dbReference>
<dbReference type="Gene3D" id="2.20.28.290">
    <property type="match status" value="1"/>
</dbReference>
<dbReference type="GO" id="GO:0002161">
    <property type="term" value="F:aminoacyl-tRNA deacylase activity"/>
    <property type="evidence" value="ECO:0007669"/>
    <property type="project" value="InterPro"/>
</dbReference>
<dbReference type="GO" id="GO:0005524">
    <property type="term" value="F:ATP binding"/>
    <property type="evidence" value="ECO:0007669"/>
    <property type="project" value="UniProtKB-UniRule"/>
</dbReference>
<accession>N6UIJ8</accession>
<evidence type="ECO:0000256" key="5">
    <source>
        <dbReference type="ARBA" id="ARBA00022840"/>
    </source>
</evidence>
<keyword evidence="2 9" id="KW-0963">Cytoplasm</keyword>
<dbReference type="AlphaFoldDB" id="N6UIJ8"/>
<feature type="domain" description="Methionyl/Leucyl tRNA synthetase" evidence="13">
    <location>
        <begin position="38"/>
        <end position="172"/>
    </location>
</feature>
<organism evidence="15 16">
    <name type="scientific">Bartonella bovis m02</name>
    <dbReference type="NCBI Taxonomy" id="1094492"/>
    <lineage>
        <taxon>Bacteria</taxon>
        <taxon>Pseudomonadati</taxon>
        <taxon>Pseudomonadota</taxon>
        <taxon>Alphaproteobacteria</taxon>
        <taxon>Hyphomicrobiales</taxon>
        <taxon>Bartonellaceae</taxon>
        <taxon>Bartonella</taxon>
    </lineage>
</organism>
<dbReference type="Gene3D" id="3.10.20.590">
    <property type="match status" value="1"/>
</dbReference>
<dbReference type="InterPro" id="IPR002302">
    <property type="entry name" value="Leu-tRNA-ligase"/>
</dbReference>
<dbReference type="InterPro" id="IPR001412">
    <property type="entry name" value="aa-tRNA-synth_I_CS"/>
</dbReference>
<dbReference type="PANTHER" id="PTHR43740:SF2">
    <property type="entry name" value="LEUCINE--TRNA LIGASE, MITOCHONDRIAL"/>
    <property type="match status" value="1"/>
</dbReference>